<accession>A0A7V5UEZ3</accession>
<feature type="non-terminal residue" evidence="3">
    <location>
        <position position="1"/>
    </location>
</feature>
<dbReference type="AlphaFoldDB" id="A0A7V5UEZ3"/>
<dbReference type="Gene3D" id="2.60.40.4070">
    <property type="match status" value="1"/>
</dbReference>
<dbReference type="NCBIfam" id="TIGR04183">
    <property type="entry name" value="Por_Secre_tail"/>
    <property type="match status" value="1"/>
</dbReference>
<dbReference type="InterPro" id="IPR026444">
    <property type="entry name" value="Secre_tail"/>
</dbReference>
<proteinExistence type="predicted"/>
<gene>
    <name evidence="3" type="ORF">ENJ89_06125</name>
</gene>
<evidence type="ECO:0000259" key="2">
    <source>
        <dbReference type="Pfam" id="PF18962"/>
    </source>
</evidence>
<reference evidence="3" key="1">
    <citation type="journal article" date="2020" name="mSystems">
        <title>Genome- and Community-Level Interaction Insights into Carbon Utilization and Element Cycling Functions of Hydrothermarchaeota in Hydrothermal Sediment.</title>
        <authorList>
            <person name="Zhou Z."/>
            <person name="Liu Y."/>
            <person name="Xu W."/>
            <person name="Pan J."/>
            <person name="Luo Z.H."/>
            <person name="Li M."/>
        </authorList>
    </citation>
    <scope>NUCLEOTIDE SEQUENCE [LARGE SCALE GENOMIC DNA]</scope>
    <source>
        <strain evidence="3">HyVt-527</strain>
    </source>
</reference>
<feature type="domain" description="Secretion system C-terminal sorting" evidence="2">
    <location>
        <begin position="96"/>
        <end position="171"/>
    </location>
</feature>
<dbReference type="EMBL" id="DROD01000419">
    <property type="protein sequence ID" value="HHJ52754.1"/>
    <property type="molecule type" value="Genomic_DNA"/>
</dbReference>
<comment type="caution">
    <text evidence="3">The sequence shown here is derived from an EMBL/GenBank/DDBJ whole genome shotgun (WGS) entry which is preliminary data.</text>
</comment>
<name>A0A7V5UEZ3_CALAY</name>
<evidence type="ECO:0000256" key="1">
    <source>
        <dbReference type="SAM" id="MobiDB-lite"/>
    </source>
</evidence>
<sequence>GALREATLVGGHEEAAVIYTRFFKRIGDKMQLSEANPTGEAGGDSDGDGIPYIPEQPNNLPPVFASDAIYNFGHATAQNKTGNSNNKAVVTRLRNFPNPFNPQTTISFTLNTKQRVSLKIFDITGREIAVLVNGTLDAGEHQIRFNGSQLASGVYFYRLKAAGQTNIQKIILAR</sequence>
<dbReference type="Proteomes" id="UP000886124">
    <property type="component" value="Unassembled WGS sequence"/>
</dbReference>
<feature type="region of interest" description="Disordered" evidence="1">
    <location>
        <begin position="34"/>
        <end position="53"/>
    </location>
</feature>
<protein>
    <submittedName>
        <fullName evidence="3">T9SS type A sorting domain-containing protein</fullName>
    </submittedName>
</protein>
<organism evidence="3">
    <name type="scientific">Caldithrix abyssi</name>
    <dbReference type="NCBI Taxonomy" id="187145"/>
    <lineage>
        <taxon>Bacteria</taxon>
        <taxon>Pseudomonadati</taxon>
        <taxon>Calditrichota</taxon>
        <taxon>Calditrichia</taxon>
        <taxon>Calditrichales</taxon>
        <taxon>Calditrichaceae</taxon>
        <taxon>Caldithrix</taxon>
    </lineage>
</organism>
<evidence type="ECO:0000313" key="3">
    <source>
        <dbReference type="EMBL" id="HHJ52754.1"/>
    </source>
</evidence>
<dbReference type="Pfam" id="PF18962">
    <property type="entry name" value="Por_Secre_tail"/>
    <property type="match status" value="1"/>
</dbReference>